<accession>A0A4Y2L5S4</accession>
<proteinExistence type="predicted"/>
<protein>
    <submittedName>
        <fullName evidence="2">Uncharacterized protein</fullName>
    </submittedName>
</protein>
<name>A0A4Y2L5S4_ARAVE</name>
<gene>
    <name evidence="2" type="ORF">AVEN_158591_1</name>
</gene>
<evidence type="ECO:0000256" key="1">
    <source>
        <dbReference type="SAM" id="MobiDB-lite"/>
    </source>
</evidence>
<reference evidence="2 3" key="1">
    <citation type="journal article" date="2019" name="Sci. Rep.">
        <title>Orb-weaving spider Araneus ventricosus genome elucidates the spidroin gene catalogue.</title>
        <authorList>
            <person name="Kono N."/>
            <person name="Nakamura H."/>
            <person name="Ohtoshi R."/>
            <person name="Moran D.A.P."/>
            <person name="Shinohara A."/>
            <person name="Yoshida Y."/>
            <person name="Fujiwara M."/>
            <person name="Mori M."/>
            <person name="Tomita M."/>
            <person name="Arakawa K."/>
        </authorList>
    </citation>
    <scope>NUCLEOTIDE SEQUENCE [LARGE SCALE GENOMIC DNA]</scope>
</reference>
<feature type="compositionally biased region" description="Basic and acidic residues" evidence="1">
    <location>
        <begin position="21"/>
        <end position="32"/>
    </location>
</feature>
<comment type="caution">
    <text evidence="2">The sequence shown here is derived from an EMBL/GenBank/DDBJ whole genome shotgun (WGS) entry which is preliminary data.</text>
</comment>
<keyword evidence="3" id="KW-1185">Reference proteome</keyword>
<dbReference type="Proteomes" id="UP000499080">
    <property type="component" value="Unassembled WGS sequence"/>
</dbReference>
<dbReference type="AlphaFoldDB" id="A0A4Y2L5S4"/>
<organism evidence="2 3">
    <name type="scientific">Araneus ventricosus</name>
    <name type="common">Orbweaver spider</name>
    <name type="synonym">Epeira ventricosa</name>
    <dbReference type="NCBI Taxonomy" id="182803"/>
    <lineage>
        <taxon>Eukaryota</taxon>
        <taxon>Metazoa</taxon>
        <taxon>Ecdysozoa</taxon>
        <taxon>Arthropoda</taxon>
        <taxon>Chelicerata</taxon>
        <taxon>Arachnida</taxon>
        <taxon>Araneae</taxon>
        <taxon>Araneomorphae</taxon>
        <taxon>Entelegynae</taxon>
        <taxon>Araneoidea</taxon>
        <taxon>Araneidae</taxon>
        <taxon>Araneus</taxon>
    </lineage>
</organism>
<feature type="region of interest" description="Disordered" evidence="1">
    <location>
        <begin position="21"/>
        <end position="53"/>
    </location>
</feature>
<dbReference type="EMBL" id="BGPR01117377">
    <property type="protein sequence ID" value="GBN09769.1"/>
    <property type="molecule type" value="Genomic_DNA"/>
</dbReference>
<evidence type="ECO:0000313" key="3">
    <source>
        <dbReference type="Proteomes" id="UP000499080"/>
    </source>
</evidence>
<evidence type="ECO:0000313" key="2">
    <source>
        <dbReference type="EMBL" id="GBN09769.1"/>
    </source>
</evidence>
<feature type="non-terminal residue" evidence="2">
    <location>
        <position position="53"/>
    </location>
</feature>
<sequence>MHFFAAILYISLLKCHHEREEELRTLPQDGRRPKNAKASGHCDGARRQSLRTL</sequence>